<dbReference type="AlphaFoldDB" id="A0AAV8Y2E5"/>
<feature type="transmembrane region" description="Helical" evidence="6">
    <location>
        <begin position="133"/>
        <end position="155"/>
    </location>
</feature>
<feature type="transmembrane region" description="Helical" evidence="6">
    <location>
        <begin position="90"/>
        <end position="113"/>
    </location>
</feature>
<evidence type="ECO:0000256" key="4">
    <source>
        <dbReference type="ARBA" id="ARBA00022989"/>
    </source>
</evidence>
<dbReference type="PANTHER" id="PTHR12770">
    <property type="entry name" value="RUS1 FAMILY PROTEIN C16ORF58"/>
    <property type="match status" value="1"/>
</dbReference>
<organism evidence="8 9">
    <name type="scientific">Aromia moschata</name>
    <dbReference type="NCBI Taxonomy" id="1265417"/>
    <lineage>
        <taxon>Eukaryota</taxon>
        <taxon>Metazoa</taxon>
        <taxon>Ecdysozoa</taxon>
        <taxon>Arthropoda</taxon>
        <taxon>Hexapoda</taxon>
        <taxon>Insecta</taxon>
        <taxon>Pterygota</taxon>
        <taxon>Neoptera</taxon>
        <taxon>Endopterygota</taxon>
        <taxon>Coleoptera</taxon>
        <taxon>Polyphaga</taxon>
        <taxon>Cucujiformia</taxon>
        <taxon>Chrysomeloidea</taxon>
        <taxon>Cerambycidae</taxon>
        <taxon>Cerambycinae</taxon>
        <taxon>Callichromatini</taxon>
        <taxon>Aromia</taxon>
    </lineage>
</organism>
<dbReference type="PANTHER" id="PTHR12770:SF31">
    <property type="entry name" value="RUS FAMILY MEMBER 1"/>
    <property type="match status" value="1"/>
</dbReference>
<evidence type="ECO:0000313" key="9">
    <source>
        <dbReference type="Proteomes" id="UP001162162"/>
    </source>
</evidence>
<evidence type="ECO:0000313" key="8">
    <source>
        <dbReference type="EMBL" id="KAJ8944889.1"/>
    </source>
</evidence>
<evidence type="ECO:0000256" key="6">
    <source>
        <dbReference type="SAM" id="Phobius"/>
    </source>
</evidence>
<evidence type="ECO:0000256" key="1">
    <source>
        <dbReference type="ARBA" id="ARBA00004370"/>
    </source>
</evidence>
<evidence type="ECO:0000256" key="2">
    <source>
        <dbReference type="ARBA" id="ARBA00007558"/>
    </source>
</evidence>
<protein>
    <recommendedName>
        <fullName evidence="7">Protein root UVB sensitive/RUS domain-containing protein</fullName>
    </recommendedName>
</protein>
<keyword evidence="3 6" id="KW-0812">Transmembrane</keyword>
<dbReference type="GO" id="GO:0016020">
    <property type="term" value="C:membrane"/>
    <property type="evidence" value="ECO:0007669"/>
    <property type="project" value="UniProtKB-SubCell"/>
</dbReference>
<name>A0AAV8Y2E5_9CUCU</name>
<dbReference type="Proteomes" id="UP001162162">
    <property type="component" value="Unassembled WGS sequence"/>
</dbReference>
<dbReference type="InterPro" id="IPR006968">
    <property type="entry name" value="RUS_fam"/>
</dbReference>
<dbReference type="InterPro" id="IPR054549">
    <property type="entry name" value="UVB_sens_RUS_dom"/>
</dbReference>
<keyword evidence="4 6" id="KW-1133">Transmembrane helix</keyword>
<evidence type="ECO:0000259" key="7">
    <source>
        <dbReference type="Pfam" id="PF04884"/>
    </source>
</evidence>
<evidence type="ECO:0000256" key="3">
    <source>
        <dbReference type="ARBA" id="ARBA00022692"/>
    </source>
</evidence>
<dbReference type="Pfam" id="PF04884">
    <property type="entry name" value="UVB_sens_prot"/>
    <property type="match status" value="2"/>
</dbReference>
<evidence type="ECO:0000256" key="5">
    <source>
        <dbReference type="ARBA" id="ARBA00023136"/>
    </source>
</evidence>
<accession>A0AAV8Y2E5</accession>
<keyword evidence="9" id="KW-1185">Reference proteome</keyword>
<gene>
    <name evidence="8" type="ORF">NQ318_020946</name>
</gene>
<comment type="caution">
    <text evidence="8">The sequence shown here is derived from an EMBL/GenBank/DDBJ whole genome shotgun (WGS) entry which is preliminary data.</text>
</comment>
<feature type="domain" description="Protein root UVB sensitive/RUS" evidence="7">
    <location>
        <begin position="132"/>
        <end position="173"/>
    </location>
</feature>
<sequence>MPETDILIAEQCGSIGNLVTYARKGRNDIVQIRPRSSILQSFQFIVNFLRELLLPHGYPDSVSEDYLEYQLWDTAQAFCSTITGAFTTRAILKGVGVGNAEATALSAAITWILKEGTGMISRIIFAWWKGSEWILIVILMILHLFTNFLAVKSLVFKTFNNQRMALLLKTYFNVGTVLNPQKVNIKESVLLGSGLQGWNLDSHSLPVGEWRIDWKSYSKKNL</sequence>
<feature type="domain" description="Protein root UVB sensitive/RUS" evidence="7">
    <location>
        <begin position="45"/>
        <end position="131"/>
    </location>
</feature>
<comment type="subcellular location">
    <subcellularLocation>
        <location evidence="1">Membrane</location>
    </subcellularLocation>
</comment>
<keyword evidence="5 6" id="KW-0472">Membrane</keyword>
<dbReference type="EMBL" id="JAPWTK010000235">
    <property type="protein sequence ID" value="KAJ8944889.1"/>
    <property type="molecule type" value="Genomic_DNA"/>
</dbReference>
<proteinExistence type="inferred from homology"/>
<reference evidence="8" key="1">
    <citation type="journal article" date="2023" name="Insect Mol. Biol.">
        <title>Genome sequencing provides insights into the evolution of gene families encoding plant cell wall-degrading enzymes in longhorned beetles.</title>
        <authorList>
            <person name="Shin N.R."/>
            <person name="Okamura Y."/>
            <person name="Kirsch R."/>
            <person name="Pauchet Y."/>
        </authorList>
    </citation>
    <scope>NUCLEOTIDE SEQUENCE</scope>
    <source>
        <strain evidence="8">AMC_N1</strain>
    </source>
</reference>
<comment type="similarity">
    <text evidence="2">Belongs to the RUS1 family.</text>
</comment>